<organism evidence="2 3">
    <name type="scientific">Brevibacillus laterosporus LMG 15441</name>
    <dbReference type="NCBI Taxonomy" id="1042163"/>
    <lineage>
        <taxon>Bacteria</taxon>
        <taxon>Bacillati</taxon>
        <taxon>Bacillota</taxon>
        <taxon>Bacilli</taxon>
        <taxon>Bacillales</taxon>
        <taxon>Paenibacillaceae</taxon>
        <taxon>Brevibacillus</taxon>
    </lineage>
</organism>
<dbReference type="HOGENOM" id="CLU_1425537_0_0_9"/>
<dbReference type="eggNOG" id="ENOG502ZSQI">
    <property type="taxonomic scope" value="Bacteria"/>
</dbReference>
<reference evidence="2 3" key="1">
    <citation type="journal article" date="2011" name="J. Bacteriol.">
        <title>Genome sequence of Brevibacillus laterosporus LMG 15441, a pathogen of invertebrates.</title>
        <authorList>
            <person name="Djukic M."/>
            <person name="Poehlein A."/>
            <person name="Thurmer A."/>
            <person name="Daniel R."/>
        </authorList>
    </citation>
    <scope>NUCLEOTIDE SEQUENCE [LARGE SCALE GENOMIC DNA]</scope>
    <source>
        <strain evidence="2 3">LMG 15441</strain>
    </source>
</reference>
<evidence type="ECO:0000313" key="3">
    <source>
        <dbReference type="Proteomes" id="UP000005850"/>
    </source>
</evidence>
<name>A0A075R155_BRELA</name>
<keyword evidence="3" id="KW-1185">Reference proteome</keyword>
<protein>
    <submittedName>
        <fullName evidence="2">Uncharacterized protein</fullName>
    </submittedName>
</protein>
<feature type="chain" id="PRO_5001709053" evidence="1">
    <location>
        <begin position="24"/>
        <end position="190"/>
    </location>
</feature>
<keyword evidence="1" id="KW-0732">Signal</keyword>
<evidence type="ECO:0000256" key="1">
    <source>
        <dbReference type="SAM" id="SignalP"/>
    </source>
</evidence>
<feature type="signal peptide" evidence="1">
    <location>
        <begin position="1"/>
        <end position="23"/>
    </location>
</feature>
<dbReference type="KEGG" id="blr:BRLA_c005750"/>
<evidence type="ECO:0000313" key="2">
    <source>
        <dbReference type="EMBL" id="AIG24933.1"/>
    </source>
</evidence>
<dbReference type="RefSeq" id="WP_003335597.1">
    <property type="nucleotide sequence ID" value="NZ_CP007806.1"/>
</dbReference>
<dbReference type="AlphaFoldDB" id="A0A075R155"/>
<accession>A0A075R155</accession>
<dbReference type="EMBL" id="CP007806">
    <property type="protein sequence ID" value="AIG24933.1"/>
    <property type="molecule type" value="Genomic_DNA"/>
</dbReference>
<sequence length="190" mass="21776">MKRFSLGLLALLTTLSMTTSAFASIESTTTSPIEQSTEYTYTCHGVTFAGPNPLSEHQLESMYESMMNEIRTSIIDGPGGSAEIVYGPKYDYYDHSAHREMADIIVSWVAEKIPIPTKKLKKALLGWTIAKLSAWSKKALADTYVGYWVWKVQDSDIQSDIYYETVVHYKDENFKKPKKVEYYEIDRKKW</sequence>
<proteinExistence type="predicted"/>
<gene>
    <name evidence="2" type="ORF">BRLA_c005750</name>
</gene>
<dbReference type="Proteomes" id="UP000005850">
    <property type="component" value="Chromosome"/>
</dbReference>